<dbReference type="Pfam" id="PF00407">
    <property type="entry name" value="Bet_v_1"/>
    <property type="match status" value="1"/>
</dbReference>
<comment type="similarity">
    <text evidence="1 2">Belongs to the BetVI family.</text>
</comment>
<dbReference type="GO" id="GO:0004864">
    <property type="term" value="F:protein phosphatase inhibitor activity"/>
    <property type="evidence" value="ECO:0007669"/>
    <property type="project" value="InterPro"/>
</dbReference>
<dbReference type="InterPro" id="IPR023393">
    <property type="entry name" value="START-like_dom_sf"/>
</dbReference>
<evidence type="ECO:0000313" key="4">
    <source>
        <dbReference type="EMBL" id="KAK1437343.1"/>
    </source>
</evidence>
<evidence type="ECO:0000259" key="3">
    <source>
        <dbReference type="SMART" id="SM01037"/>
    </source>
</evidence>
<evidence type="ECO:0000313" key="5">
    <source>
        <dbReference type="Proteomes" id="UP001229421"/>
    </source>
</evidence>
<gene>
    <name evidence="4" type="ORF">QVD17_03134</name>
</gene>
<dbReference type="SUPFAM" id="SSF55961">
    <property type="entry name" value="Bet v1-like"/>
    <property type="match status" value="1"/>
</dbReference>
<dbReference type="PANTHER" id="PTHR31213">
    <property type="entry name" value="OS08G0374000 PROTEIN-RELATED"/>
    <property type="match status" value="1"/>
</dbReference>
<dbReference type="GO" id="GO:0009738">
    <property type="term" value="P:abscisic acid-activated signaling pathway"/>
    <property type="evidence" value="ECO:0007669"/>
    <property type="project" value="InterPro"/>
</dbReference>
<dbReference type="PRINTS" id="PR00634">
    <property type="entry name" value="BETALLERGEN"/>
</dbReference>
<organism evidence="4 5">
    <name type="scientific">Tagetes erecta</name>
    <name type="common">African marigold</name>
    <dbReference type="NCBI Taxonomy" id="13708"/>
    <lineage>
        <taxon>Eukaryota</taxon>
        <taxon>Viridiplantae</taxon>
        <taxon>Streptophyta</taxon>
        <taxon>Embryophyta</taxon>
        <taxon>Tracheophyta</taxon>
        <taxon>Spermatophyta</taxon>
        <taxon>Magnoliopsida</taxon>
        <taxon>eudicotyledons</taxon>
        <taxon>Gunneridae</taxon>
        <taxon>Pentapetalae</taxon>
        <taxon>asterids</taxon>
        <taxon>campanulids</taxon>
        <taxon>Asterales</taxon>
        <taxon>Asteraceae</taxon>
        <taxon>Asteroideae</taxon>
        <taxon>Heliantheae alliance</taxon>
        <taxon>Tageteae</taxon>
        <taxon>Tagetes</taxon>
    </lineage>
</organism>
<keyword evidence="2" id="KW-0611">Plant defense</keyword>
<dbReference type="InterPro" id="IPR000916">
    <property type="entry name" value="Bet_v_I/MLP"/>
</dbReference>
<dbReference type="GO" id="GO:0005737">
    <property type="term" value="C:cytoplasm"/>
    <property type="evidence" value="ECO:0007669"/>
    <property type="project" value="TreeGrafter"/>
</dbReference>
<dbReference type="PROSITE" id="PS00451">
    <property type="entry name" value="PATHOGENESIS_BETVI"/>
    <property type="match status" value="1"/>
</dbReference>
<feature type="domain" description="Bet v I/Major latex protein" evidence="3">
    <location>
        <begin position="1"/>
        <end position="146"/>
    </location>
</feature>
<dbReference type="GO" id="GO:0005634">
    <property type="term" value="C:nucleus"/>
    <property type="evidence" value="ECO:0007669"/>
    <property type="project" value="TreeGrafter"/>
</dbReference>
<comment type="caution">
    <text evidence="4">The sequence shown here is derived from an EMBL/GenBank/DDBJ whole genome shotgun (WGS) entry which is preliminary data.</text>
</comment>
<sequence length="157" mass="17403">MATATLELEFASQFPPEKAFKSFTHFDELAPKVIPHVFKSFDAIHGNGEVGTIKNITFGEAVPFTSGKYKVEAIDESNYTYSTSFFEGDNLYGILESINHHYKITPSANGGSVVKQTVTYKSKGDEKVSEEILKKEKEQYEGIYQAMEAFAAANPQA</sequence>
<dbReference type="PANTHER" id="PTHR31213:SF55">
    <property type="entry name" value="STRESS-INDUCED PROTEIN SAM22"/>
    <property type="match status" value="1"/>
</dbReference>
<evidence type="ECO:0000256" key="1">
    <source>
        <dbReference type="ARBA" id="ARBA00009744"/>
    </source>
</evidence>
<protein>
    <recommendedName>
        <fullName evidence="3">Bet v I/Major latex protein domain-containing protein</fullName>
    </recommendedName>
</protein>
<dbReference type="Proteomes" id="UP001229421">
    <property type="component" value="Unassembled WGS sequence"/>
</dbReference>
<keyword evidence="2" id="KW-0568">Pathogenesis-related protein</keyword>
<dbReference type="InterPro" id="IPR024949">
    <property type="entry name" value="Bet_v_I_allergen"/>
</dbReference>
<dbReference type="InterPro" id="IPR050279">
    <property type="entry name" value="Plant_def-hormone_signal"/>
</dbReference>
<dbReference type="SMART" id="SM01037">
    <property type="entry name" value="Bet_v_1"/>
    <property type="match status" value="1"/>
</dbReference>
<dbReference type="GO" id="GO:0010427">
    <property type="term" value="F:abscisic acid binding"/>
    <property type="evidence" value="ECO:0007669"/>
    <property type="project" value="InterPro"/>
</dbReference>
<name>A0AAD8P8D6_TARER</name>
<evidence type="ECO:0000256" key="2">
    <source>
        <dbReference type="RuleBase" id="RU000409"/>
    </source>
</evidence>
<dbReference type="EMBL" id="JAUHHV010000001">
    <property type="protein sequence ID" value="KAK1437343.1"/>
    <property type="molecule type" value="Genomic_DNA"/>
</dbReference>
<dbReference type="GO" id="GO:0038023">
    <property type="term" value="F:signaling receptor activity"/>
    <property type="evidence" value="ECO:0007669"/>
    <property type="project" value="InterPro"/>
</dbReference>
<keyword evidence="5" id="KW-1185">Reference proteome</keyword>
<dbReference type="Gene3D" id="3.30.530.20">
    <property type="match status" value="1"/>
</dbReference>
<dbReference type="CDD" id="cd07816">
    <property type="entry name" value="Bet_v1-like"/>
    <property type="match status" value="1"/>
</dbReference>
<dbReference type="FunFam" id="3.30.530.20:FF:000007">
    <property type="entry name" value="Major pollen allergen Bet v 1-A"/>
    <property type="match status" value="1"/>
</dbReference>
<dbReference type="GO" id="GO:0006952">
    <property type="term" value="P:defense response"/>
    <property type="evidence" value="ECO:0007669"/>
    <property type="project" value="UniProtKB-KW"/>
</dbReference>
<accession>A0AAD8P8D6</accession>
<proteinExistence type="inferred from homology"/>
<dbReference type="AlphaFoldDB" id="A0AAD8P8D6"/>
<reference evidence="4" key="1">
    <citation type="journal article" date="2023" name="bioRxiv">
        <title>Improved chromosome-level genome assembly for marigold (Tagetes erecta).</title>
        <authorList>
            <person name="Jiang F."/>
            <person name="Yuan L."/>
            <person name="Wang S."/>
            <person name="Wang H."/>
            <person name="Xu D."/>
            <person name="Wang A."/>
            <person name="Fan W."/>
        </authorList>
    </citation>
    <scope>NUCLEOTIDE SEQUENCE</scope>
    <source>
        <strain evidence="4">WSJ</strain>
        <tissue evidence="4">Leaf</tissue>
    </source>
</reference>